<dbReference type="GO" id="GO:0008745">
    <property type="term" value="F:N-acetylmuramoyl-L-alanine amidase activity"/>
    <property type="evidence" value="ECO:0007669"/>
    <property type="project" value="UniProtKB-EC"/>
</dbReference>
<dbReference type="Gene3D" id="3.40.630.40">
    <property type="entry name" value="Zn-dependent exopeptidases"/>
    <property type="match status" value="1"/>
</dbReference>
<evidence type="ECO:0000313" key="5">
    <source>
        <dbReference type="EMBL" id="TVM23607.1"/>
    </source>
</evidence>
<dbReference type="InterPro" id="IPR050695">
    <property type="entry name" value="N-acetylmuramoyl_amidase_3"/>
</dbReference>
<dbReference type="SUPFAM" id="SSF53187">
    <property type="entry name" value="Zn-dependent exopeptidases"/>
    <property type="match status" value="1"/>
</dbReference>
<proteinExistence type="predicted"/>
<feature type="non-terminal residue" evidence="5">
    <location>
        <position position="101"/>
    </location>
</feature>
<dbReference type="Pfam" id="PF01520">
    <property type="entry name" value="Amidase_3"/>
    <property type="match status" value="1"/>
</dbReference>
<evidence type="ECO:0000313" key="6">
    <source>
        <dbReference type="Proteomes" id="UP000434052"/>
    </source>
</evidence>
<comment type="catalytic activity">
    <reaction evidence="1">
        <text>Hydrolyzes the link between N-acetylmuramoyl residues and L-amino acid residues in certain cell-wall glycopeptides.</text>
        <dbReference type="EC" id="3.5.1.28"/>
    </reaction>
</comment>
<dbReference type="GO" id="GO:0009253">
    <property type="term" value="P:peptidoglycan catabolic process"/>
    <property type="evidence" value="ECO:0007669"/>
    <property type="project" value="InterPro"/>
</dbReference>
<evidence type="ECO:0000256" key="3">
    <source>
        <dbReference type="ARBA" id="ARBA00022801"/>
    </source>
</evidence>
<accession>A0A6P1Z8N9</accession>
<dbReference type="AlphaFoldDB" id="A0A6P1Z8N9"/>
<dbReference type="GO" id="GO:0030288">
    <property type="term" value="C:outer membrane-bounded periplasmic space"/>
    <property type="evidence" value="ECO:0007669"/>
    <property type="project" value="TreeGrafter"/>
</dbReference>
<keyword evidence="3" id="KW-0378">Hydrolase</keyword>
<dbReference type="PANTHER" id="PTHR30404:SF0">
    <property type="entry name" value="N-ACETYLMURAMOYL-L-ALANINE AMIDASE AMIC"/>
    <property type="match status" value="1"/>
</dbReference>
<evidence type="ECO:0000256" key="2">
    <source>
        <dbReference type="ARBA" id="ARBA00011901"/>
    </source>
</evidence>
<gene>
    <name evidence="5" type="ORF">DQK91_23565</name>
</gene>
<comment type="caution">
    <text evidence="5">The sequence shown here is derived from an EMBL/GenBank/DDBJ whole genome shotgun (WGS) entry which is preliminary data.</text>
</comment>
<dbReference type="EMBL" id="QMIF01000360">
    <property type="protein sequence ID" value="TVM23607.1"/>
    <property type="molecule type" value="Genomic_DNA"/>
</dbReference>
<evidence type="ECO:0000256" key="1">
    <source>
        <dbReference type="ARBA" id="ARBA00001561"/>
    </source>
</evidence>
<dbReference type="PANTHER" id="PTHR30404">
    <property type="entry name" value="N-ACETYLMURAMOYL-L-ALANINE AMIDASE"/>
    <property type="match status" value="1"/>
</dbReference>
<name>A0A6P1Z8N9_9BACT</name>
<protein>
    <recommendedName>
        <fullName evidence="2">N-acetylmuramoyl-L-alanine amidase</fullName>
        <ecNumber evidence="2">3.5.1.28</ecNumber>
    </recommendedName>
</protein>
<organism evidence="5 6">
    <name type="scientific">Oceanidesulfovibrio marinus</name>
    <dbReference type="NCBI Taxonomy" id="370038"/>
    <lineage>
        <taxon>Bacteria</taxon>
        <taxon>Pseudomonadati</taxon>
        <taxon>Thermodesulfobacteriota</taxon>
        <taxon>Desulfovibrionia</taxon>
        <taxon>Desulfovibrionales</taxon>
        <taxon>Desulfovibrionaceae</taxon>
        <taxon>Oceanidesulfovibrio</taxon>
    </lineage>
</organism>
<feature type="domain" description="MurNAc-LAA" evidence="4">
    <location>
        <begin position="12"/>
        <end position="96"/>
    </location>
</feature>
<dbReference type="InterPro" id="IPR002508">
    <property type="entry name" value="MurNAc-LAA_cat"/>
</dbReference>
<sequence length="101" mass="11103">MQYDEGVLMEKICIDTGHGVRHRVAVSGELVEKDIALKVSMALRASLEAGGYERLVTRVSDASVSMRERAAWASLELCDFFISVHLSADPDPDEPGMHEAK</sequence>
<dbReference type="EC" id="3.5.1.28" evidence="2"/>
<reference evidence="5 6" key="1">
    <citation type="submission" date="2018-06" db="EMBL/GenBank/DDBJ databases">
        <title>Complete genome of Desulfovibrio marinus P48SEP.</title>
        <authorList>
            <person name="Crispim J.S."/>
            <person name="Vidigal P.M.P."/>
            <person name="Silva L.C.F."/>
            <person name="Araujo L.C."/>
            <person name="Laguardia C.N."/>
            <person name="Dias R.S."/>
            <person name="Sousa M.P."/>
            <person name="Paula S.O."/>
            <person name="Silva C."/>
        </authorList>
    </citation>
    <scope>NUCLEOTIDE SEQUENCE [LARGE SCALE GENOMIC DNA]</scope>
    <source>
        <strain evidence="5 6">P48SEP</strain>
    </source>
</reference>
<dbReference type="Proteomes" id="UP000434052">
    <property type="component" value="Unassembled WGS sequence"/>
</dbReference>
<evidence type="ECO:0000259" key="4">
    <source>
        <dbReference type="Pfam" id="PF01520"/>
    </source>
</evidence>
<dbReference type="CDD" id="cd02696">
    <property type="entry name" value="MurNAc-LAA"/>
    <property type="match status" value="1"/>
</dbReference>